<accession>A0A917WK29</accession>
<organism evidence="1 2">
    <name type="scientific">Dactylosporangium sucinum</name>
    <dbReference type="NCBI Taxonomy" id="1424081"/>
    <lineage>
        <taxon>Bacteria</taxon>
        <taxon>Bacillati</taxon>
        <taxon>Actinomycetota</taxon>
        <taxon>Actinomycetes</taxon>
        <taxon>Micromonosporales</taxon>
        <taxon>Micromonosporaceae</taxon>
        <taxon>Dactylosporangium</taxon>
    </lineage>
</organism>
<comment type="caution">
    <text evidence="1">The sequence shown here is derived from an EMBL/GenBank/DDBJ whole genome shotgun (WGS) entry which is preliminary data.</text>
</comment>
<reference evidence="1" key="2">
    <citation type="submission" date="2020-09" db="EMBL/GenBank/DDBJ databases">
        <authorList>
            <person name="Sun Q."/>
            <person name="Ohkuma M."/>
        </authorList>
    </citation>
    <scope>NUCLEOTIDE SEQUENCE</scope>
    <source>
        <strain evidence="1">JCM 19831</strain>
    </source>
</reference>
<evidence type="ECO:0000313" key="2">
    <source>
        <dbReference type="Proteomes" id="UP000642070"/>
    </source>
</evidence>
<dbReference type="InterPro" id="IPR036520">
    <property type="entry name" value="UPF0759_sf"/>
</dbReference>
<reference evidence="1" key="1">
    <citation type="journal article" date="2014" name="Int. J. Syst. Evol. Microbiol.">
        <title>Complete genome sequence of Corynebacterium casei LMG S-19264T (=DSM 44701T), isolated from a smear-ripened cheese.</title>
        <authorList>
            <consortium name="US DOE Joint Genome Institute (JGI-PGF)"/>
            <person name="Walter F."/>
            <person name="Albersmeier A."/>
            <person name="Kalinowski J."/>
            <person name="Ruckert C."/>
        </authorList>
    </citation>
    <scope>NUCLEOTIDE SEQUENCE</scope>
    <source>
        <strain evidence="1">JCM 19831</strain>
    </source>
</reference>
<dbReference type="Gene3D" id="3.20.20.410">
    <property type="entry name" value="Protein of unknown function UPF0759"/>
    <property type="match status" value="1"/>
</dbReference>
<name>A0A917WK29_9ACTN</name>
<evidence type="ECO:0008006" key="3">
    <source>
        <dbReference type="Google" id="ProtNLM"/>
    </source>
</evidence>
<proteinExistence type="predicted"/>
<dbReference type="AlphaFoldDB" id="A0A917WK29"/>
<dbReference type="PANTHER" id="PTHR30348">
    <property type="entry name" value="UNCHARACTERIZED PROTEIN YECE"/>
    <property type="match status" value="1"/>
</dbReference>
<sequence length="297" mass="32516">MGVIRLGTSSWADRQLLASGWYPRSVRTPAGRLAYYASRFDLVEADTGFHAIPAAETTAAWAAATPDGFTFDVKAFGLLTGHPTRLAALPADLRPDGVDVTLRLRRRDLPEEAVEELWHRFHQALDPLDGAGKLGTVTLGFPPWLAYGPAAVRRVLDAVERCQHRPAAVELRHHSWFEGTRAAETLGLLRSAGASYVCVDMPQGLESSVPPLLAVTAEPAVVRFHGHSDGWERGAKEYTYSDRELEDWAARLRHLSADADELHVLMNTCCAGQAQRDGERLAELLSAPAPRRGLRAV</sequence>
<dbReference type="Proteomes" id="UP000642070">
    <property type="component" value="Unassembled WGS sequence"/>
</dbReference>
<protein>
    <recommendedName>
        <fullName evidence="3">DUF72 domain-containing protein</fullName>
    </recommendedName>
</protein>
<dbReference type="EMBL" id="BMPI01000003">
    <property type="protein sequence ID" value="GGM09288.1"/>
    <property type="molecule type" value="Genomic_DNA"/>
</dbReference>
<keyword evidence="2" id="KW-1185">Reference proteome</keyword>
<dbReference type="InterPro" id="IPR002763">
    <property type="entry name" value="DUF72"/>
</dbReference>
<gene>
    <name evidence="1" type="ORF">GCM10007977_008020</name>
</gene>
<dbReference type="PANTHER" id="PTHR30348:SF13">
    <property type="entry name" value="UPF0759 PROTEIN YUNF"/>
    <property type="match status" value="1"/>
</dbReference>
<dbReference type="RefSeq" id="WP_190248293.1">
    <property type="nucleotide sequence ID" value="NZ_BMPI01000003.1"/>
</dbReference>
<dbReference type="SUPFAM" id="SSF117396">
    <property type="entry name" value="TM1631-like"/>
    <property type="match status" value="1"/>
</dbReference>
<dbReference type="Pfam" id="PF01904">
    <property type="entry name" value="DUF72"/>
    <property type="match status" value="1"/>
</dbReference>
<evidence type="ECO:0000313" key="1">
    <source>
        <dbReference type="EMBL" id="GGM09288.1"/>
    </source>
</evidence>